<evidence type="ECO:0000256" key="1">
    <source>
        <dbReference type="ARBA" id="ARBA00004123"/>
    </source>
</evidence>
<evidence type="ECO:0000259" key="4">
    <source>
        <dbReference type="PROSITE" id="PS50048"/>
    </source>
</evidence>
<dbReference type="InterPro" id="IPR036864">
    <property type="entry name" value="Zn2-C6_fun-type_DNA-bd_sf"/>
</dbReference>
<dbReference type="InterPro" id="IPR021858">
    <property type="entry name" value="Fun_TF"/>
</dbReference>
<feature type="compositionally biased region" description="Acidic residues" evidence="3">
    <location>
        <begin position="110"/>
        <end position="119"/>
    </location>
</feature>
<proteinExistence type="predicted"/>
<dbReference type="SUPFAM" id="SSF57701">
    <property type="entry name" value="Zn2/Cys6 DNA-binding domain"/>
    <property type="match status" value="1"/>
</dbReference>
<dbReference type="AlphaFoldDB" id="A0A9P8W0X0"/>
<dbReference type="CDD" id="cd00067">
    <property type="entry name" value="GAL4"/>
    <property type="match status" value="1"/>
</dbReference>
<dbReference type="PANTHER" id="PTHR37534">
    <property type="entry name" value="TRANSCRIPTIONAL ACTIVATOR PROTEIN UGA3"/>
    <property type="match status" value="1"/>
</dbReference>
<comment type="caution">
    <text evidence="5">The sequence shown here is derived from an EMBL/GenBank/DDBJ whole genome shotgun (WGS) entry which is preliminary data.</text>
</comment>
<dbReference type="PROSITE" id="PS50048">
    <property type="entry name" value="ZN2_CY6_FUNGAL_2"/>
    <property type="match status" value="1"/>
</dbReference>
<feature type="compositionally biased region" description="Basic residues" evidence="3">
    <location>
        <begin position="59"/>
        <end position="79"/>
    </location>
</feature>
<dbReference type="GO" id="GO:0000981">
    <property type="term" value="F:DNA-binding transcription factor activity, RNA polymerase II-specific"/>
    <property type="evidence" value="ECO:0007669"/>
    <property type="project" value="InterPro"/>
</dbReference>
<dbReference type="Gene3D" id="4.10.240.10">
    <property type="entry name" value="Zn(2)-C6 fungal-type DNA-binding domain"/>
    <property type="match status" value="1"/>
</dbReference>
<reference evidence="5 6" key="1">
    <citation type="journal article" date="2021" name="Nat. Commun.">
        <title>Genetic determinants of endophytism in the Arabidopsis root mycobiome.</title>
        <authorList>
            <person name="Mesny F."/>
            <person name="Miyauchi S."/>
            <person name="Thiergart T."/>
            <person name="Pickel B."/>
            <person name="Atanasova L."/>
            <person name="Karlsson M."/>
            <person name="Huettel B."/>
            <person name="Barry K.W."/>
            <person name="Haridas S."/>
            <person name="Chen C."/>
            <person name="Bauer D."/>
            <person name="Andreopoulos W."/>
            <person name="Pangilinan J."/>
            <person name="LaButti K."/>
            <person name="Riley R."/>
            <person name="Lipzen A."/>
            <person name="Clum A."/>
            <person name="Drula E."/>
            <person name="Henrissat B."/>
            <person name="Kohler A."/>
            <person name="Grigoriev I.V."/>
            <person name="Martin F.M."/>
            <person name="Hacquard S."/>
        </authorList>
    </citation>
    <scope>NUCLEOTIDE SEQUENCE [LARGE SCALE GENOMIC DNA]</scope>
    <source>
        <strain evidence="5 6">MPI-CAGE-CH-0241</strain>
    </source>
</reference>
<evidence type="ECO:0000256" key="2">
    <source>
        <dbReference type="ARBA" id="ARBA00023242"/>
    </source>
</evidence>
<protein>
    <submittedName>
        <fullName evidence="5">Fungal-specific transcription factor domain-containing protein</fullName>
    </submittedName>
</protein>
<dbReference type="EMBL" id="JAGPYM010000016">
    <property type="protein sequence ID" value="KAH6886352.1"/>
    <property type="molecule type" value="Genomic_DNA"/>
</dbReference>
<keyword evidence="6" id="KW-1185">Reference proteome</keyword>
<feature type="compositionally biased region" description="Basic and acidic residues" evidence="3">
    <location>
        <begin position="80"/>
        <end position="91"/>
    </location>
</feature>
<dbReference type="Pfam" id="PF00172">
    <property type="entry name" value="Zn_clus"/>
    <property type="match status" value="1"/>
</dbReference>
<sequence>MQSTKVIGCWTCRLRHVKCDSATPACVQCTSRRIHCHGYGPKPTWMDGGEKERDERQRVKAAVRKSFKRRRARQSRAHKERPGARGREHAPHSALQDSSSSERDSMSADGDSEYGENEEMQQAGASAIVDASDYTARGSGAHHHLPMTSLFARPFPYEESSLLMHYLDHVFPLQYFYHSEKTWARGWLLWLLSKNGPLYRASLGLAALHLRSLHRGSEEPNFEIEYHTGALRELQEFIARFEAGESQGGDELLVEVIACGAALVSFEVLKGSTNNWQPHLYGSASILNSMNHQHLLSKPPATIHDPLRQHTGTDAALAFHVPVILWMDILACVSTRQKPKLPYTTWLSQGSSIDLESMMGCQNWAMKCIGDLGVLDEWKISALAVETFDADEFETRCNRIEDELENGLEALQMAVLKKKETSTPTRDSLVTRIFTTAALVQLHIIKADVSSSWSPKLLHRAVTRVMREIQAPDESPSARRIIWPICIAGSVANPGQRPFFENLIRDVLHRAGGMVGNSGTVLDIMEQCWSFQAEEPDVLWECSSTMMKMGISALLI</sequence>
<dbReference type="Proteomes" id="UP000777438">
    <property type="component" value="Unassembled WGS sequence"/>
</dbReference>
<evidence type="ECO:0000313" key="6">
    <source>
        <dbReference type="Proteomes" id="UP000777438"/>
    </source>
</evidence>
<evidence type="ECO:0000256" key="3">
    <source>
        <dbReference type="SAM" id="MobiDB-lite"/>
    </source>
</evidence>
<dbReference type="GO" id="GO:0008270">
    <property type="term" value="F:zinc ion binding"/>
    <property type="evidence" value="ECO:0007669"/>
    <property type="project" value="InterPro"/>
</dbReference>
<dbReference type="SMART" id="SM00066">
    <property type="entry name" value="GAL4"/>
    <property type="match status" value="1"/>
</dbReference>
<feature type="domain" description="Zn(2)-C6 fungal-type" evidence="4">
    <location>
        <begin position="8"/>
        <end position="36"/>
    </location>
</feature>
<dbReference type="InterPro" id="IPR001138">
    <property type="entry name" value="Zn2Cys6_DnaBD"/>
</dbReference>
<comment type="subcellular location">
    <subcellularLocation>
        <location evidence="1">Nucleus</location>
    </subcellularLocation>
</comment>
<dbReference type="GO" id="GO:0005634">
    <property type="term" value="C:nucleus"/>
    <property type="evidence" value="ECO:0007669"/>
    <property type="project" value="UniProtKB-SubCell"/>
</dbReference>
<dbReference type="PANTHER" id="PTHR37534:SF26">
    <property type="entry name" value="TRANSCRIPTION FACTOR, PUTATIVE-RELATED"/>
    <property type="match status" value="1"/>
</dbReference>
<feature type="region of interest" description="Disordered" evidence="3">
    <location>
        <begin position="40"/>
        <end position="123"/>
    </location>
</feature>
<dbReference type="GO" id="GO:0045944">
    <property type="term" value="P:positive regulation of transcription by RNA polymerase II"/>
    <property type="evidence" value="ECO:0007669"/>
    <property type="project" value="TreeGrafter"/>
</dbReference>
<name>A0A9P8W0X0_9HYPO</name>
<organism evidence="5 6">
    <name type="scientific">Thelonectria olida</name>
    <dbReference type="NCBI Taxonomy" id="1576542"/>
    <lineage>
        <taxon>Eukaryota</taxon>
        <taxon>Fungi</taxon>
        <taxon>Dikarya</taxon>
        <taxon>Ascomycota</taxon>
        <taxon>Pezizomycotina</taxon>
        <taxon>Sordariomycetes</taxon>
        <taxon>Hypocreomycetidae</taxon>
        <taxon>Hypocreales</taxon>
        <taxon>Nectriaceae</taxon>
        <taxon>Thelonectria</taxon>
    </lineage>
</organism>
<evidence type="ECO:0000313" key="5">
    <source>
        <dbReference type="EMBL" id="KAH6886352.1"/>
    </source>
</evidence>
<keyword evidence="2" id="KW-0539">Nucleus</keyword>
<accession>A0A9P8W0X0</accession>
<feature type="compositionally biased region" description="Basic and acidic residues" evidence="3">
    <location>
        <begin position="48"/>
        <end position="58"/>
    </location>
</feature>
<gene>
    <name evidence="5" type="ORF">B0T10DRAFT_539356</name>
</gene>
<dbReference type="GO" id="GO:0000976">
    <property type="term" value="F:transcription cis-regulatory region binding"/>
    <property type="evidence" value="ECO:0007669"/>
    <property type="project" value="TreeGrafter"/>
</dbReference>
<dbReference type="Pfam" id="PF11951">
    <property type="entry name" value="Fungal_trans_2"/>
    <property type="match status" value="1"/>
</dbReference>
<dbReference type="OrthoDB" id="5213892at2759"/>
<dbReference type="PROSITE" id="PS00463">
    <property type="entry name" value="ZN2_CY6_FUNGAL_1"/>
    <property type="match status" value="1"/>
</dbReference>